<accession>A0A5C5V8Y4</accession>
<feature type="domain" description="Gfo/Idh/MocA-like oxidoreductase N-terminal" evidence="1">
    <location>
        <begin position="88"/>
        <end position="163"/>
    </location>
</feature>
<dbReference type="InterPro" id="IPR019546">
    <property type="entry name" value="TAT_signal_bac_arc"/>
</dbReference>
<dbReference type="InterPro" id="IPR006311">
    <property type="entry name" value="TAT_signal"/>
</dbReference>
<organism evidence="3 4">
    <name type="scientific">Blastopirellula retiformator</name>
    <dbReference type="NCBI Taxonomy" id="2527970"/>
    <lineage>
        <taxon>Bacteria</taxon>
        <taxon>Pseudomonadati</taxon>
        <taxon>Planctomycetota</taxon>
        <taxon>Planctomycetia</taxon>
        <taxon>Pirellulales</taxon>
        <taxon>Pirellulaceae</taxon>
        <taxon>Blastopirellula</taxon>
    </lineage>
</organism>
<dbReference type="InterPro" id="IPR000683">
    <property type="entry name" value="Gfo/Idh/MocA-like_OxRdtase_N"/>
</dbReference>
<dbReference type="RefSeq" id="WP_146431251.1">
    <property type="nucleotide sequence ID" value="NZ_SJPF01000002.1"/>
</dbReference>
<feature type="domain" description="Gfo/Idh/MocA-like oxidoreductase bacterial type C-terminal" evidence="2">
    <location>
        <begin position="201"/>
        <end position="453"/>
    </location>
</feature>
<dbReference type="PANTHER" id="PTHR43818">
    <property type="entry name" value="BCDNA.GH03377"/>
    <property type="match status" value="1"/>
</dbReference>
<dbReference type="OrthoDB" id="9788246at2"/>
<dbReference type="GO" id="GO:0050112">
    <property type="term" value="F:inositol 2-dehydrogenase (NAD+) activity"/>
    <property type="evidence" value="ECO:0007669"/>
    <property type="project" value="UniProtKB-EC"/>
</dbReference>
<evidence type="ECO:0000259" key="2">
    <source>
        <dbReference type="Pfam" id="PF19051"/>
    </source>
</evidence>
<dbReference type="InterPro" id="IPR043906">
    <property type="entry name" value="Gfo/Idh/MocA_OxRdtase_bact_C"/>
</dbReference>
<dbReference type="InterPro" id="IPR050463">
    <property type="entry name" value="Gfo/Idh/MocA_oxidrdct_glycsds"/>
</dbReference>
<dbReference type="Proteomes" id="UP000318878">
    <property type="component" value="Unassembled WGS sequence"/>
</dbReference>
<dbReference type="NCBIfam" id="TIGR01409">
    <property type="entry name" value="TAT_signal_seq"/>
    <property type="match status" value="1"/>
</dbReference>
<dbReference type="Pfam" id="PF19051">
    <property type="entry name" value="GFO_IDH_MocA_C2"/>
    <property type="match status" value="1"/>
</dbReference>
<dbReference type="Gene3D" id="3.40.50.720">
    <property type="entry name" value="NAD(P)-binding Rossmann-like Domain"/>
    <property type="match status" value="1"/>
</dbReference>
<dbReference type="GO" id="GO:0000166">
    <property type="term" value="F:nucleotide binding"/>
    <property type="evidence" value="ECO:0007669"/>
    <property type="project" value="InterPro"/>
</dbReference>
<comment type="caution">
    <text evidence="3">The sequence shown here is derived from an EMBL/GenBank/DDBJ whole genome shotgun (WGS) entry which is preliminary data.</text>
</comment>
<dbReference type="EC" id="1.1.1.18" evidence="3"/>
<keyword evidence="3" id="KW-0560">Oxidoreductase</keyword>
<proteinExistence type="predicted"/>
<gene>
    <name evidence="3" type="primary">iolG_4</name>
    <name evidence="3" type="ORF">Enr8_21550</name>
</gene>
<evidence type="ECO:0000259" key="1">
    <source>
        <dbReference type="Pfam" id="PF01408"/>
    </source>
</evidence>
<dbReference type="PANTHER" id="PTHR43818:SF5">
    <property type="entry name" value="OXIDOREDUCTASE FAMILY PROTEIN"/>
    <property type="match status" value="1"/>
</dbReference>
<dbReference type="SUPFAM" id="SSF51735">
    <property type="entry name" value="NAD(P)-binding Rossmann-fold domains"/>
    <property type="match status" value="1"/>
</dbReference>
<sequence length="456" mass="50138">MVKSGNTTRRQFLQVTAAAGAAGVFTSSAALVKGAESPNERPVFSTIGLRNQGWAITSKSTGLADFAALADVDANVLGTNVQRVKDRQKKAPDAYKDYRKVLDRDDIDAVMIATPDHWHTKVAIEAMLAGKDVYCEKPLTLTIAEGKLIEKMVKKTGRVFQVGTMQRSESGQRFLQAIALIRAGRIGKVQKITCGINGTNGSPEIPVASVPAELDWDLWLGPAPKVDYRALPEERKGYGGGVPLYSNCHYSFREWHEYAGGKLTDWGAHHVDIACWALGEDANSPKKVSPVSYTLPVEYKDGYPVVHDRYNVATKFNIKVDMPNDVEMTITSEGDNGILFEGTDGRFFVNRGKIVGAPVEALEKNPLPEGAVEDVYGGPIPSNHTANFIASMKSRKQPISDVWSHNRMLEICHLSNIAMRLGRDLNWDASKREIAGDDQANTFLARENRKGYEINM</sequence>
<dbReference type="Gene3D" id="3.30.360.10">
    <property type="entry name" value="Dihydrodipicolinate Reductase, domain 2"/>
    <property type="match status" value="1"/>
</dbReference>
<evidence type="ECO:0000313" key="4">
    <source>
        <dbReference type="Proteomes" id="UP000318878"/>
    </source>
</evidence>
<protein>
    <submittedName>
        <fullName evidence="3">Inositol 2-dehydrogenase</fullName>
        <ecNumber evidence="3">1.1.1.18</ecNumber>
    </submittedName>
</protein>
<name>A0A5C5V8Y4_9BACT</name>
<evidence type="ECO:0000313" key="3">
    <source>
        <dbReference type="EMBL" id="TWT34741.1"/>
    </source>
</evidence>
<dbReference type="AlphaFoldDB" id="A0A5C5V8Y4"/>
<dbReference type="InterPro" id="IPR036291">
    <property type="entry name" value="NAD(P)-bd_dom_sf"/>
</dbReference>
<dbReference type="Pfam" id="PF01408">
    <property type="entry name" value="GFO_IDH_MocA"/>
    <property type="match status" value="1"/>
</dbReference>
<keyword evidence="4" id="KW-1185">Reference proteome</keyword>
<reference evidence="3 4" key="1">
    <citation type="submission" date="2019-02" db="EMBL/GenBank/DDBJ databases">
        <title>Deep-cultivation of Planctomycetes and their phenomic and genomic characterization uncovers novel biology.</title>
        <authorList>
            <person name="Wiegand S."/>
            <person name="Jogler M."/>
            <person name="Boedeker C."/>
            <person name="Pinto D."/>
            <person name="Vollmers J."/>
            <person name="Rivas-Marin E."/>
            <person name="Kohn T."/>
            <person name="Peeters S.H."/>
            <person name="Heuer A."/>
            <person name="Rast P."/>
            <person name="Oberbeckmann S."/>
            <person name="Bunk B."/>
            <person name="Jeske O."/>
            <person name="Meyerdierks A."/>
            <person name="Storesund J.E."/>
            <person name="Kallscheuer N."/>
            <person name="Luecker S."/>
            <person name="Lage O.M."/>
            <person name="Pohl T."/>
            <person name="Merkel B.J."/>
            <person name="Hornburger P."/>
            <person name="Mueller R.-W."/>
            <person name="Bruemmer F."/>
            <person name="Labrenz M."/>
            <person name="Spormann A.M."/>
            <person name="Op Den Camp H."/>
            <person name="Overmann J."/>
            <person name="Amann R."/>
            <person name="Jetten M.S.M."/>
            <person name="Mascher T."/>
            <person name="Medema M.H."/>
            <person name="Devos D.P."/>
            <person name="Kaster A.-K."/>
            <person name="Ovreas L."/>
            <person name="Rohde M."/>
            <person name="Galperin M.Y."/>
            <person name="Jogler C."/>
        </authorList>
    </citation>
    <scope>NUCLEOTIDE SEQUENCE [LARGE SCALE GENOMIC DNA]</scope>
    <source>
        <strain evidence="3 4">Enr8</strain>
    </source>
</reference>
<dbReference type="EMBL" id="SJPF01000002">
    <property type="protein sequence ID" value="TWT34741.1"/>
    <property type="molecule type" value="Genomic_DNA"/>
</dbReference>
<dbReference type="SUPFAM" id="SSF55347">
    <property type="entry name" value="Glyceraldehyde-3-phosphate dehydrogenase-like, C-terminal domain"/>
    <property type="match status" value="1"/>
</dbReference>
<dbReference type="PROSITE" id="PS51318">
    <property type="entry name" value="TAT"/>
    <property type="match status" value="1"/>
</dbReference>